<dbReference type="AlphaFoldDB" id="A0A7R6SZJ0"/>
<sequence>MVLRKYYKNEEINLNTIKSKSLKDLDILPFDFSKFNIVVLGSGDRELYQELSEFVSPLFGLNSVKSEQLRTEKVSTIFKTIEYSKSEMRNGVEFNEGVFIFSGKNRINVPLSPDTDCYFLYPEHAKNLKKILNLDFDLPEYTLIFRDNGEEFIYLEKNNFLRVEKPDEGEIVIIGKVNKPSKKLNINFNKTVDQNRHIVEKMKKEAICFLSPFKDKKAVIPLSGGKDSQAVLDIAVNVWDREKLLCIHADTGFDFKENRNHAEYLSKEYGVNLEVLELNLNKKGEPDFSRWCTFEKTEKMYEIAKKWGAEIYLMGDRDAESSKRRRKPRKRELQGILHLFPIKFWSTAHIQVLIELSGRSINPLYKKGYWRTGCKSCPFLTQWEKILQF</sequence>
<dbReference type="SUPFAM" id="SSF52402">
    <property type="entry name" value="Adenine nucleotide alpha hydrolases-like"/>
    <property type="match status" value="1"/>
</dbReference>
<dbReference type="Proteomes" id="UP000595564">
    <property type="component" value="Chromosome"/>
</dbReference>
<evidence type="ECO:0000313" key="2">
    <source>
        <dbReference type="EMBL" id="BBB32895.1"/>
    </source>
</evidence>
<dbReference type="Pfam" id="PF01507">
    <property type="entry name" value="PAPS_reduct"/>
    <property type="match status" value="1"/>
</dbReference>
<dbReference type="InterPro" id="IPR050128">
    <property type="entry name" value="Sulfate_adenylyltrnsfr_sub2"/>
</dbReference>
<reference evidence="2 3" key="1">
    <citation type="journal article" date="2012" name="Extremophiles">
        <title>Thermotomaculum hydrothermale gen. nov., sp. nov., a novel heterotrophic thermophile within the phylum Acidobacteria from a deep-sea hydrothermal vent chimney in the Southern Okinawa Trough.</title>
        <authorList>
            <person name="Izumi H."/>
            <person name="Nunoura T."/>
            <person name="Miyazaki M."/>
            <person name="Mino S."/>
            <person name="Toki T."/>
            <person name="Takai K."/>
            <person name="Sako Y."/>
            <person name="Sawabe T."/>
            <person name="Nakagawa S."/>
        </authorList>
    </citation>
    <scope>NUCLEOTIDE SEQUENCE [LARGE SCALE GENOMIC DNA]</scope>
    <source>
        <strain evidence="2 3">AC55</strain>
    </source>
</reference>
<dbReference type="Gene3D" id="3.40.50.620">
    <property type="entry name" value="HUPs"/>
    <property type="match status" value="1"/>
</dbReference>
<gene>
    <name evidence="2" type="ORF">TTHT_1383</name>
</gene>
<organism evidence="2 3">
    <name type="scientific">Thermotomaculum hydrothermale</name>
    <dbReference type="NCBI Taxonomy" id="981385"/>
    <lineage>
        <taxon>Bacteria</taxon>
        <taxon>Pseudomonadati</taxon>
        <taxon>Acidobacteriota</taxon>
        <taxon>Holophagae</taxon>
        <taxon>Thermotomaculales</taxon>
        <taxon>Thermotomaculaceae</taxon>
        <taxon>Thermotomaculum</taxon>
    </lineage>
</organism>
<dbReference type="EMBL" id="AP017470">
    <property type="protein sequence ID" value="BBB32895.1"/>
    <property type="molecule type" value="Genomic_DNA"/>
</dbReference>
<evidence type="ECO:0000259" key="1">
    <source>
        <dbReference type="Pfam" id="PF01507"/>
    </source>
</evidence>
<dbReference type="KEGG" id="thyd:TTHT_1383"/>
<protein>
    <recommendedName>
        <fullName evidence="1">Phosphoadenosine phosphosulphate reductase domain-containing protein</fullName>
    </recommendedName>
</protein>
<feature type="domain" description="Phosphoadenosine phosphosulphate reductase" evidence="1">
    <location>
        <begin position="218"/>
        <end position="378"/>
    </location>
</feature>
<dbReference type="GO" id="GO:0003824">
    <property type="term" value="F:catalytic activity"/>
    <property type="evidence" value="ECO:0007669"/>
    <property type="project" value="InterPro"/>
</dbReference>
<dbReference type="InterPro" id="IPR014729">
    <property type="entry name" value="Rossmann-like_a/b/a_fold"/>
</dbReference>
<proteinExistence type="predicted"/>
<keyword evidence="3" id="KW-1185">Reference proteome</keyword>
<dbReference type="PANTHER" id="PTHR43196">
    <property type="entry name" value="SULFATE ADENYLYLTRANSFERASE SUBUNIT 2"/>
    <property type="match status" value="1"/>
</dbReference>
<evidence type="ECO:0000313" key="3">
    <source>
        <dbReference type="Proteomes" id="UP000595564"/>
    </source>
</evidence>
<accession>A0A7R6SZJ0</accession>
<dbReference type="InterPro" id="IPR002500">
    <property type="entry name" value="PAPS_reduct_dom"/>
</dbReference>
<name>A0A7R6SZJ0_9BACT</name>
<dbReference type="PANTHER" id="PTHR43196:SF2">
    <property type="entry name" value="PHOSPHOADENOSINE PHOSPHOSULFATE REDUCTASE"/>
    <property type="match status" value="1"/>
</dbReference>